<dbReference type="SUPFAM" id="SSF55298">
    <property type="entry name" value="YjgF-like"/>
    <property type="match status" value="1"/>
</dbReference>
<dbReference type="CDD" id="cd06154">
    <property type="entry name" value="YjgF_YER057c_UK114_like_6"/>
    <property type="match status" value="1"/>
</dbReference>
<evidence type="ECO:0008006" key="3">
    <source>
        <dbReference type="Google" id="ProtNLM"/>
    </source>
</evidence>
<evidence type="ECO:0000313" key="1">
    <source>
        <dbReference type="EMBL" id="AUP77678.1"/>
    </source>
</evidence>
<dbReference type="InterPro" id="IPR006175">
    <property type="entry name" value="YjgF/YER057c/UK114"/>
</dbReference>
<evidence type="ECO:0000313" key="2">
    <source>
        <dbReference type="Proteomes" id="UP000235826"/>
    </source>
</evidence>
<dbReference type="InterPro" id="IPR035959">
    <property type="entry name" value="RutC-like_sf"/>
</dbReference>
<dbReference type="OrthoDB" id="9799840at2"/>
<protein>
    <recommendedName>
        <fullName evidence="3">RidA family protein</fullName>
    </recommendedName>
</protein>
<dbReference type="PANTHER" id="PTHR43857">
    <property type="entry name" value="BLR7761 PROTEIN"/>
    <property type="match status" value="1"/>
</dbReference>
<organism evidence="1 2">
    <name type="scientific">Flavivirga eckloniae</name>
    <dbReference type="NCBI Taxonomy" id="1803846"/>
    <lineage>
        <taxon>Bacteria</taxon>
        <taxon>Pseudomonadati</taxon>
        <taxon>Bacteroidota</taxon>
        <taxon>Flavobacteriia</taxon>
        <taxon>Flavobacteriales</taxon>
        <taxon>Flavobacteriaceae</taxon>
        <taxon>Flavivirga</taxon>
    </lineage>
</organism>
<sequence length="129" mass="14339">MKRKLISSGSTFEANIGYSRAVVQDNWVFVSGTTGYDYSTMTISDAITEQTEQCLINIKHTLEQAGASLSDVVRVTYILPDANEFENCWPVLKKYFGEIRPAATMFSAALADDKMKIEIQVTALKSKNT</sequence>
<gene>
    <name evidence="1" type="ORF">C1H87_02685</name>
</gene>
<dbReference type="PANTHER" id="PTHR43857:SF1">
    <property type="entry name" value="YJGH FAMILY PROTEIN"/>
    <property type="match status" value="1"/>
</dbReference>
<proteinExistence type="predicted"/>
<name>A0A2K9PLG3_9FLAO</name>
<accession>A0A2K9PLG3</accession>
<dbReference type="Pfam" id="PF01042">
    <property type="entry name" value="Ribonuc_L-PSP"/>
    <property type="match status" value="1"/>
</dbReference>
<dbReference type="KEGG" id="fek:C1H87_02685"/>
<keyword evidence="2" id="KW-1185">Reference proteome</keyword>
<dbReference type="Gene3D" id="3.30.1330.40">
    <property type="entry name" value="RutC-like"/>
    <property type="match status" value="1"/>
</dbReference>
<dbReference type="Proteomes" id="UP000235826">
    <property type="component" value="Chromosome"/>
</dbReference>
<reference evidence="1 2" key="1">
    <citation type="submission" date="2018-01" db="EMBL/GenBank/DDBJ databases">
        <title>Complete genome sequence of Flavivirga eckloniae ECD14 isolated from seaweed Ecklonia cava.</title>
        <authorList>
            <person name="Lee J.H."/>
            <person name="Baik K.S."/>
            <person name="Seong C.N."/>
        </authorList>
    </citation>
    <scope>NUCLEOTIDE SEQUENCE [LARGE SCALE GENOMIC DNA]</scope>
    <source>
        <strain evidence="1 2">ECD14</strain>
    </source>
</reference>
<dbReference type="RefSeq" id="WP_102754337.1">
    <property type="nucleotide sequence ID" value="NZ_CP025791.1"/>
</dbReference>
<dbReference type="AlphaFoldDB" id="A0A2K9PLG3"/>
<dbReference type="EMBL" id="CP025791">
    <property type="protein sequence ID" value="AUP77678.1"/>
    <property type="molecule type" value="Genomic_DNA"/>
</dbReference>